<dbReference type="GO" id="GO:0006508">
    <property type="term" value="P:proteolysis"/>
    <property type="evidence" value="ECO:0007669"/>
    <property type="project" value="InterPro"/>
</dbReference>
<dbReference type="Proteomes" id="UP000028990">
    <property type="component" value="Unassembled WGS sequence"/>
</dbReference>
<dbReference type="Pfam" id="PF00112">
    <property type="entry name" value="Peptidase_C1"/>
    <property type="match status" value="1"/>
</dbReference>
<evidence type="ECO:0000313" key="2">
    <source>
        <dbReference type="EMBL" id="KFO30934.1"/>
    </source>
</evidence>
<evidence type="ECO:0000313" key="3">
    <source>
        <dbReference type="Proteomes" id="UP000028990"/>
    </source>
</evidence>
<dbReference type="AlphaFoldDB" id="A0A091DFK2"/>
<name>A0A091DFK2_FUKDA</name>
<dbReference type="STRING" id="885580.ENSFDAP00000011435"/>
<protein>
    <submittedName>
        <fullName evidence="2">Pro-cathepsin H</fullName>
    </submittedName>
</protein>
<sequence>MWPSLVGKGCLWQGSSTWAVPGTSTFTAPRGSPSQAFEFILYKSIMGKDTHPCKGKDGHCRFQPQKATVFAKDVDEEAMVEAVALYNPVSFAFKVSEDFMSYKSEIYCSTSCHKTRDKVNYMVLAVGYRPRAPYWTVEN</sequence>
<gene>
    <name evidence="2" type="ORF">H920_07665</name>
</gene>
<feature type="domain" description="Peptidase C1A papain C-terminal" evidence="1">
    <location>
        <begin position="31"/>
        <end position="139"/>
    </location>
</feature>
<accession>A0A091DFK2</accession>
<reference evidence="2 3" key="1">
    <citation type="submission" date="2013-11" db="EMBL/GenBank/DDBJ databases">
        <title>The Damaraland mole rat (Fukomys damarensis) genome and evolution of African mole rats.</title>
        <authorList>
            <person name="Gladyshev V.N."/>
            <person name="Fang X."/>
        </authorList>
    </citation>
    <scope>NUCLEOTIDE SEQUENCE [LARGE SCALE GENOMIC DNA]</scope>
    <source>
        <tissue evidence="2">Liver</tissue>
    </source>
</reference>
<keyword evidence="3" id="KW-1185">Reference proteome</keyword>
<dbReference type="Gene3D" id="3.90.70.10">
    <property type="entry name" value="Cysteine proteinases"/>
    <property type="match status" value="1"/>
</dbReference>
<evidence type="ECO:0000259" key="1">
    <source>
        <dbReference type="Pfam" id="PF00112"/>
    </source>
</evidence>
<dbReference type="GO" id="GO:0008234">
    <property type="term" value="F:cysteine-type peptidase activity"/>
    <property type="evidence" value="ECO:0007669"/>
    <property type="project" value="InterPro"/>
</dbReference>
<dbReference type="SUPFAM" id="SSF54001">
    <property type="entry name" value="Cysteine proteinases"/>
    <property type="match status" value="1"/>
</dbReference>
<organism evidence="2 3">
    <name type="scientific">Fukomys damarensis</name>
    <name type="common">Damaraland mole rat</name>
    <name type="synonym">Cryptomys damarensis</name>
    <dbReference type="NCBI Taxonomy" id="885580"/>
    <lineage>
        <taxon>Eukaryota</taxon>
        <taxon>Metazoa</taxon>
        <taxon>Chordata</taxon>
        <taxon>Craniata</taxon>
        <taxon>Vertebrata</taxon>
        <taxon>Euteleostomi</taxon>
        <taxon>Mammalia</taxon>
        <taxon>Eutheria</taxon>
        <taxon>Euarchontoglires</taxon>
        <taxon>Glires</taxon>
        <taxon>Rodentia</taxon>
        <taxon>Hystricomorpha</taxon>
        <taxon>Bathyergidae</taxon>
        <taxon>Fukomys</taxon>
    </lineage>
</organism>
<dbReference type="InterPro" id="IPR000668">
    <property type="entry name" value="Peptidase_C1A_C"/>
</dbReference>
<dbReference type="InterPro" id="IPR038765">
    <property type="entry name" value="Papain-like_cys_pep_sf"/>
</dbReference>
<dbReference type="EMBL" id="KN122353">
    <property type="protein sequence ID" value="KFO30934.1"/>
    <property type="molecule type" value="Genomic_DNA"/>
</dbReference>
<proteinExistence type="predicted"/>